<feature type="domain" description="HTH lysR-type" evidence="5">
    <location>
        <begin position="1"/>
        <end position="58"/>
    </location>
</feature>
<evidence type="ECO:0000313" key="6">
    <source>
        <dbReference type="EMBL" id="CTQ48622.1"/>
    </source>
</evidence>
<dbReference type="SUPFAM" id="SSF53850">
    <property type="entry name" value="Periplasmic binding protein-like II"/>
    <property type="match status" value="1"/>
</dbReference>
<accession>A0A0M6YE55</accession>
<keyword evidence="2" id="KW-0805">Transcription regulation</keyword>
<evidence type="ECO:0000256" key="2">
    <source>
        <dbReference type="ARBA" id="ARBA00023015"/>
    </source>
</evidence>
<proteinExistence type="inferred from homology"/>
<dbReference type="PROSITE" id="PS50931">
    <property type="entry name" value="HTH_LYSR"/>
    <property type="match status" value="1"/>
</dbReference>
<dbReference type="Gene3D" id="3.40.190.10">
    <property type="entry name" value="Periplasmic binding protein-like II"/>
    <property type="match status" value="1"/>
</dbReference>
<evidence type="ECO:0000256" key="3">
    <source>
        <dbReference type="ARBA" id="ARBA00023125"/>
    </source>
</evidence>
<evidence type="ECO:0000259" key="5">
    <source>
        <dbReference type="PROSITE" id="PS50931"/>
    </source>
</evidence>
<reference evidence="6 7" key="1">
    <citation type="submission" date="2015-07" db="EMBL/GenBank/DDBJ databases">
        <authorList>
            <person name="Noorani M."/>
        </authorList>
    </citation>
    <scope>NUCLEOTIDE SEQUENCE [LARGE SCALE GENOMIC DNA]</scope>
    <source>
        <strain evidence="6 7">CECT 7802</strain>
    </source>
</reference>
<keyword evidence="3" id="KW-0238">DNA-binding</keyword>
<dbReference type="STRING" id="420998.JDO7802_00626"/>
<keyword evidence="4" id="KW-0804">Transcription</keyword>
<dbReference type="InterPro" id="IPR036390">
    <property type="entry name" value="WH_DNA-bd_sf"/>
</dbReference>
<dbReference type="InterPro" id="IPR050176">
    <property type="entry name" value="LTTR"/>
</dbReference>
<keyword evidence="7" id="KW-1185">Reference proteome</keyword>
<dbReference type="GO" id="GO:0003700">
    <property type="term" value="F:DNA-binding transcription factor activity"/>
    <property type="evidence" value="ECO:0007669"/>
    <property type="project" value="InterPro"/>
</dbReference>
<dbReference type="Pfam" id="PF00126">
    <property type="entry name" value="HTH_1"/>
    <property type="match status" value="1"/>
</dbReference>
<dbReference type="Gene3D" id="1.10.10.10">
    <property type="entry name" value="Winged helix-like DNA-binding domain superfamily/Winged helix DNA-binding domain"/>
    <property type="match status" value="1"/>
</dbReference>
<dbReference type="InterPro" id="IPR005119">
    <property type="entry name" value="LysR_subst-bd"/>
</dbReference>
<evidence type="ECO:0000256" key="4">
    <source>
        <dbReference type="ARBA" id="ARBA00023163"/>
    </source>
</evidence>
<dbReference type="SUPFAM" id="SSF46785">
    <property type="entry name" value="Winged helix' DNA-binding domain"/>
    <property type="match status" value="1"/>
</dbReference>
<dbReference type="PANTHER" id="PTHR30579">
    <property type="entry name" value="TRANSCRIPTIONAL REGULATOR"/>
    <property type="match status" value="1"/>
</dbReference>
<dbReference type="GO" id="GO:0003677">
    <property type="term" value="F:DNA binding"/>
    <property type="evidence" value="ECO:0007669"/>
    <property type="project" value="UniProtKB-KW"/>
</dbReference>
<dbReference type="Pfam" id="PF03466">
    <property type="entry name" value="LysR_substrate"/>
    <property type="match status" value="1"/>
</dbReference>
<dbReference type="PRINTS" id="PR00039">
    <property type="entry name" value="HTHLYSR"/>
</dbReference>
<dbReference type="FunFam" id="1.10.10.10:FF:000001">
    <property type="entry name" value="LysR family transcriptional regulator"/>
    <property type="match status" value="1"/>
</dbReference>
<dbReference type="RefSeq" id="WP_055082463.1">
    <property type="nucleotide sequence ID" value="NZ_CXSU01000005.1"/>
</dbReference>
<organism evidence="6 7">
    <name type="scientific">Jannaschia donghaensis</name>
    <dbReference type="NCBI Taxonomy" id="420998"/>
    <lineage>
        <taxon>Bacteria</taxon>
        <taxon>Pseudomonadati</taxon>
        <taxon>Pseudomonadota</taxon>
        <taxon>Alphaproteobacteria</taxon>
        <taxon>Rhodobacterales</taxon>
        <taxon>Roseobacteraceae</taxon>
        <taxon>Jannaschia</taxon>
    </lineage>
</organism>
<dbReference type="AlphaFoldDB" id="A0A0M6YE55"/>
<gene>
    <name evidence="6" type="primary">cysL_2</name>
    <name evidence="6" type="ORF">JDO7802_00626</name>
</gene>
<dbReference type="InterPro" id="IPR036388">
    <property type="entry name" value="WH-like_DNA-bd_sf"/>
</dbReference>
<protein>
    <submittedName>
        <fullName evidence="6">CysJI operon transcriptional activator</fullName>
    </submittedName>
</protein>
<dbReference type="PANTHER" id="PTHR30579:SF8">
    <property type="entry name" value="HTH-TYPE TRANSCRIPTIONAL REGULATOR HDFR"/>
    <property type="match status" value="1"/>
</dbReference>
<sequence>MDIALIRTFLAVSDTGSFVAASARLFVTQSAVSLRVQRLEDQLGQTLFTRSKAGVALTPSGRAFAPYATSLVKLWEEARQQVAVPRGYAQSLTIGAQYSLWPRLGFRWMDALQRARPTLALRAEVGMPDRLTRFLIEGVVQATLTYMPQSRPGLTVAPVMDDELILTSSFPADGMDAVAPHYVFMDWGAEFTRAHATDLPGLADSGVNLSLGALGAHYIVNRHAAAYLPARAAQPHLDAGRLHLVPGAPTFPYPIWAVFRDDLTPDIAEVARDTLAAVATDAEDAQGDIMHELERLTGHEVETLGDP</sequence>
<dbReference type="InterPro" id="IPR000847">
    <property type="entry name" value="LysR_HTH_N"/>
</dbReference>
<name>A0A0M6YE55_9RHOB</name>
<dbReference type="Proteomes" id="UP000049222">
    <property type="component" value="Unassembled WGS sequence"/>
</dbReference>
<dbReference type="OrthoDB" id="9815174at2"/>
<comment type="similarity">
    <text evidence="1">Belongs to the LysR transcriptional regulatory family.</text>
</comment>
<dbReference type="EMBL" id="CXSU01000005">
    <property type="protein sequence ID" value="CTQ48622.1"/>
    <property type="molecule type" value="Genomic_DNA"/>
</dbReference>
<evidence type="ECO:0000256" key="1">
    <source>
        <dbReference type="ARBA" id="ARBA00009437"/>
    </source>
</evidence>
<evidence type="ECO:0000313" key="7">
    <source>
        <dbReference type="Proteomes" id="UP000049222"/>
    </source>
</evidence>